<feature type="compositionally biased region" description="Low complexity" evidence="2">
    <location>
        <begin position="433"/>
        <end position="457"/>
    </location>
</feature>
<dbReference type="PROSITE" id="PS50011">
    <property type="entry name" value="PROTEIN_KINASE_DOM"/>
    <property type="match status" value="1"/>
</dbReference>
<sequence>MPPKKGKTPALHVKCDPIPVGTVITDTKKLEITVQKEFAQGGFGRICDAKVKGSSAKYIIKFEPTDNGPLFNENHLYPRILTQTALQKYISEHKLKFLGLPHCVSSGVYKDVRYLVMPKYDYTLEQLIKEKKGVLPLGNTVSVVLSVLDSLEYIHSCDYAHGDIKAGNLMLMSKSDFTKVYLIDYGLAKKISKPVEKDDPKKAHNGTALFNSMDAHRGCGPSFRGDIEILAHNVLLWLTGKLPWKNLEDNPNAVQSAKADLLSNIPKNVKALVPDQKSAALLITLYDAAKKLKIEQKPNFAAIKKAIGSPEAASKRKRGAAESEEEIDKPTPRSRARKQESENEEEEEEEEKPKPRGRARVKKEEAPTEPEEEAEEPKPSKSRPRKAGAAIAAAKKSKVIYPGLNKKPSTEKSDDDEESADEASPPVPKKSKPPSTKSSTVRSRRPPASDSPVASSSEGNVHHLPSSPRALCNTTPPPRVFPLDGAASPERPKKKEPLSYRPATSDNDYDFDDDSYFPHTSAPTPQPIASRSPALIIGTNIGSSSQFRPISPPVLSPSIRQAFIRSLASTGLRSNGSQSQGVNPVCSSNSPRKALVSTDELSFVSNASDDLPLEKILRKRAHRAAESPISLRRPPSPIPPSISPPKRTRPLRSPVSKASRTSPRRLEPRSVISVSPKHVYPQPSTSVPSPRRARPPPSTSPRRARPPPSTSPRRTRRQSPVTSPRRPRPQSPISVPSPCPTRESPSSFHRSSRRVMPSGSGFHYQERHVRDVAPPLVSEVVRERRPIDPPQPACNVM</sequence>
<feature type="domain" description="Protein kinase" evidence="3">
    <location>
        <begin position="32"/>
        <end position="312"/>
    </location>
</feature>
<dbReference type="SUPFAM" id="SSF56112">
    <property type="entry name" value="Protein kinase-like (PK-like)"/>
    <property type="match status" value="1"/>
</dbReference>
<organism evidence="4 5">
    <name type="scientific">Panagrellus redivivus</name>
    <name type="common">Microworm</name>
    <dbReference type="NCBI Taxonomy" id="6233"/>
    <lineage>
        <taxon>Eukaryota</taxon>
        <taxon>Metazoa</taxon>
        <taxon>Ecdysozoa</taxon>
        <taxon>Nematoda</taxon>
        <taxon>Chromadorea</taxon>
        <taxon>Rhabditida</taxon>
        <taxon>Tylenchina</taxon>
        <taxon>Panagrolaimomorpha</taxon>
        <taxon>Panagrolaimoidea</taxon>
        <taxon>Panagrolaimidae</taxon>
        <taxon>Panagrellus</taxon>
    </lineage>
</organism>
<name>A0A7E4VY13_PANRE</name>
<dbReference type="InterPro" id="IPR000719">
    <property type="entry name" value="Prot_kinase_dom"/>
</dbReference>
<proteinExistence type="predicted"/>
<feature type="region of interest" description="Disordered" evidence="2">
    <location>
        <begin position="309"/>
        <end position="531"/>
    </location>
</feature>
<evidence type="ECO:0000259" key="3">
    <source>
        <dbReference type="PROSITE" id="PS50011"/>
    </source>
</evidence>
<evidence type="ECO:0000313" key="4">
    <source>
        <dbReference type="Proteomes" id="UP000492821"/>
    </source>
</evidence>
<dbReference type="InterPro" id="IPR011009">
    <property type="entry name" value="Kinase-like_dom_sf"/>
</dbReference>
<dbReference type="EC" id="2.7.11.1" evidence="1"/>
<dbReference type="Pfam" id="PF00069">
    <property type="entry name" value="Pkinase"/>
    <property type="match status" value="1"/>
</dbReference>
<dbReference type="SMART" id="SM00220">
    <property type="entry name" value="S_TKc"/>
    <property type="match status" value="1"/>
</dbReference>
<accession>A0A7E4VY13</accession>
<feature type="region of interest" description="Disordered" evidence="2">
    <location>
        <begin position="623"/>
        <end position="767"/>
    </location>
</feature>
<reference evidence="4" key="1">
    <citation type="journal article" date="2013" name="Genetics">
        <title>The draft genome and transcriptome of Panagrellus redivivus are shaped by the harsh demands of a free-living lifestyle.</title>
        <authorList>
            <person name="Srinivasan J."/>
            <person name="Dillman A.R."/>
            <person name="Macchietto M.G."/>
            <person name="Heikkinen L."/>
            <person name="Lakso M."/>
            <person name="Fracchia K.M."/>
            <person name="Antoshechkin I."/>
            <person name="Mortazavi A."/>
            <person name="Wong G."/>
            <person name="Sternberg P.W."/>
        </authorList>
    </citation>
    <scope>NUCLEOTIDE SEQUENCE [LARGE SCALE GENOMIC DNA]</scope>
    <source>
        <strain evidence="4">MT8872</strain>
    </source>
</reference>
<dbReference type="GO" id="GO:0004674">
    <property type="term" value="F:protein serine/threonine kinase activity"/>
    <property type="evidence" value="ECO:0007669"/>
    <property type="project" value="UniProtKB-EC"/>
</dbReference>
<feature type="region of interest" description="Disordered" evidence="2">
    <location>
        <begin position="572"/>
        <end position="598"/>
    </location>
</feature>
<reference evidence="5" key="2">
    <citation type="submission" date="2020-10" db="UniProtKB">
        <authorList>
            <consortium name="WormBaseParasite"/>
        </authorList>
    </citation>
    <scope>IDENTIFICATION</scope>
</reference>
<dbReference type="WBParaSite" id="Pan_g5017.t4">
    <property type="protein sequence ID" value="Pan_g5017.t4"/>
    <property type="gene ID" value="Pan_g5017"/>
</dbReference>
<feature type="compositionally biased region" description="Polar residues" evidence="2">
    <location>
        <begin position="572"/>
        <end position="591"/>
    </location>
</feature>
<feature type="compositionally biased region" description="Pro residues" evidence="2">
    <location>
        <begin position="634"/>
        <end position="643"/>
    </location>
</feature>
<dbReference type="Proteomes" id="UP000492821">
    <property type="component" value="Unassembled WGS sequence"/>
</dbReference>
<dbReference type="Gene3D" id="1.10.510.10">
    <property type="entry name" value="Transferase(Phosphotransferase) domain 1"/>
    <property type="match status" value="1"/>
</dbReference>
<dbReference type="GO" id="GO:0005524">
    <property type="term" value="F:ATP binding"/>
    <property type="evidence" value="ECO:0007669"/>
    <property type="project" value="InterPro"/>
</dbReference>
<dbReference type="PROSITE" id="PS00108">
    <property type="entry name" value="PROTEIN_KINASE_ST"/>
    <property type="match status" value="1"/>
</dbReference>
<evidence type="ECO:0000256" key="1">
    <source>
        <dbReference type="ARBA" id="ARBA00012513"/>
    </source>
</evidence>
<protein>
    <recommendedName>
        <fullName evidence="1">non-specific serine/threonine protein kinase</fullName>
        <ecNumber evidence="1">2.7.11.1</ecNumber>
    </recommendedName>
</protein>
<keyword evidence="4" id="KW-1185">Reference proteome</keyword>
<evidence type="ECO:0000313" key="5">
    <source>
        <dbReference type="WBParaSite" id="Pan_g5017.t4"/>
    </source>
</evidence>
<dbReference type="PANTHER" id="PTHR11909">
    <property type="entry name" value="CASEIN KINASE-RELATED"/>
    <property type="match status" value="1"/>
</dbReference>
<dbReference type="AlphaFoldDB" id="A0A7E4VY13"/>
<evidence type="ECO:0000256" key="2">
    <source>
        <dbReference type="SAM" id="MobiDB-lite"/>
    </source>
</evidence>
<dbReference type="InterPro" id="IPR050235">
    <property type="entry name" value="CK1_Ser-Thr_kinase"/>
</dbReference>
<dbReference type="InterPro" id="IPR008271">
    <property type="entry name" value="Ser/Thr_kinase_AS"/>
</dbReference>